<dbReference type="Proteomes" id="UP000050517">
    <property type="component" value="Unassembled WGS sequence"/>
</dbReference>
<proteinExistence type="predicted"/>
<protein>
    <submittedName>
        <fullName evidence="1">Uncharacterized protein</fullName>
    </submittedName>
</protein>
<dbReference type="PATRIC" id="fig|1544416.3.peg.2215"/>
<dbReference type="STRING" id="1544416.Cocul_02219"/>
<gene>
    <name evidence="1" type="ORF">Cocul_02219</name>
</gene>
<keyword evidence="2" id="KW-1185">Reference proteome</keyword>
<evidence type="ECO:0000313" key="1">
    <source>
        <dbReference type="EMBL" id="KQB83245.1"/>
    </source>
</evidence>
<comment type="caution">
    <text evidence="1">The sequence shown here is derived from an EMBL/GenBank/DDBJ whole genome shotgun (WGS) entry which is preliminary data.</text>
</comment>
<name>A0A0Q0YL81_9CORY</name>
<dbReference type="EMBL" id="LKST01000004">
    <property type="protein sequence ID" value="KQB83245.1"/>
    <property type="molecule type" value="Genomic_DNA"/>
</dbReference>
<evidence type="ECO:0000313" key="2">
    <source>
        <dbReference type="Proteomes" id="UP000050517"/>
    </source>
</evidence>
<organism evidence="1 2">
    <name type="scientific">Corynebacterium oculi</name>
    <dbReference type="NCBI Taxonomy" id="1544416"/>
    <lineage>
        <taxon>Bacteria</taxon>
        <taxon>Bacillati</taxon>
        <taxon>Actinomycetota</taxon>
        <taxon>Actinomycetes</taxon>
        <taxon>Mycobacteriales</taxon>
        <taxon>Corynebacteriaceae</taxon>
        <taxon>Corynebacterium</taxon>
    </lineage>
</organism>
<dbReference type="InterPro" id="IPR009003">
    <property type="entry name" value="Peptidase_S1_PA"/>
</dbReference>
<dbReference type="AlphaFoldDB" id="A0A0Q0YL81"/>
<dbReference type="SUPFAM" id="SSF50494">
    <property type="entry name" value="Trypsin-like serine proteases"/>
    <property type="match status" value="1"/>
</dbReference>
<accession>A0A0Q0YL81</accession>
<sequence>MVIGHPDAGGPITVGDEEDFSLLEGMNQAFNSPDWGTVELEPGVTTTRLSDSVDMYGNSHGEPVELTGVRDYEDLGFWEVSADNFGQPICKDGNTSGRSCGVQLFRTQNGVWSAGLNYQNGDSGGVNFDPETGEALGVTSMGFGTIGRAQPIDLAI</sequence>
<reference evidence="1 2" key="1">
    <citation type="submission" date="2015-10" db="EMBL/GenBank/DDBJ databases">
        <title>Corynebacteirum lowii and Corynebacterium oculi species nova, derived from human clinical disease and and emended description of Corynebacterium mastiditis.</title>
        <authorList>
            <person name="Bernard K."/>
            <person name="Pacheco A.L."/>
            <person name="Mcdougall C."/>
            <person name="Burtx T."/>
            <person name="Weibe D."/>
            <person name="Tyler S."/>
            <person name="Olson A.B."/>
            <person name="Cnockaert M."/>
            <person name="Eguchi H."/>
            <person name="Kuwahara T."/>
            <person name="Nakayama-Imaohji H."/>
            <person name="Boudewijins M."/>
            <person name="Van Hoecke F."/>
            <person name="Bernier A.-M."/>
            <person name="Vandamme P."/>
        </authorList>
    </citation>
    <scope>NUCLEOTIDE SEQUENCE [LARGE SCALE GENOMIC DNA]</scope>
    <source>
        <strain evidence="1 2">NML 130210</strain>
    </source>
</reference>